<dbReference type="EC" id="2.3.1.179" evidence="3 11"/>
<evidence type="ECO:0000256" key="1">
    <source>
        <dbReference type="ARBA" id="ARBA00005194"/>
    </source>
</evidence>
<dbReference type="InterPro" id="IPR020841">
    <property type="entry name" value="PKS_Beta-ketoAc_synthase_dom"/>
</dbReference>
<keyword evidence="10 11" id="KW-0012">Acyltransferase</keyword>
<reference evidence="15 16" key="1">
    <citation type="submission" date="2019-04" db="EMBL/GenBank/DDBJ databases">
        <authorList>
            <person name="Liu A."/>
        </authorList>
    </citation>
    <scope>NUCLEOTIDE SEQUENCE [LARGE SCALE GENOMIC DNA]</scope>
    <source>
        <strain evidence="15 16">RZ03</strain>
    </source>
</reference>
<dbReference type="EMBL" id="SRSO01000015">
    <property type="protein sequence ID" value="TGV02274.1"/>
    <property type="molecule type" value="Genomic_DNA"/>
</dbReference>
<evidence type="ECO:0000313" key="15">
    <source>
        <dbReference type="EMBL" id="TGV02274.1"/>
    </source>
</evidence>
<dbReference type="InterPro" id="IPR017568">
    <property type="entry name" value="3-oxoacyl-ACP_synth-2"/>
</dbReference>
<evidence type="ECO:0000256" key="2">
    <source>
        <dbReference type="ARBA" id="ARBA00008467"/>
    </source>
</evidence>
<dbReference type="FunFam" id="3.40.47.10:FF:000009">
    <property type="entry name" value="3-oxoacyl-[acyl-carrier-protein] synthase 2"/>
    <property type="match status" value="1"/>
</dbReference>
<evidence type="ECO:0000256" key="7">
    <source>
        <dbReference type="ARBA" id="ARBA00022832"/>
    </source>
</evidence>
<gene>
    <name evidence="15" type="primary">fabF</name>
    <name evidence="15" type="ORF">EM932_12060</name>
</gene>
<dbReference type="InterPro" id="IPR000794">
    <property type="entry name" value="Beta-ketoacyl_synthase"/>
</dbReference>
<keyword evidence="8" id="KW-0443">Lipid metabolism</keyword>
<keyword evidence="7" id="KW-0276">Fatty acid metabolism</keyword>
<evidence type="ECO:0000256" key="3">
    <source>
        <dbReference type="ARBA" id="ARBA00012356"/>
    </source>
</evidence>
<dbReference type="AlphaFoldDB" id="A0A4V3P4P8"/>
<dbReference type="InterPro" id="IPR018201">
    <property type="entry name" value="Ketoacyl_synth_AS"/>
</dbReference>
<comment type="pathway">
    <text evidence="1 11">Lipid metabolism; fatty acid biosynthesis.</text>
</comment>
<protein>
    <recommendedName>
        <fullName evidence="4 11">3-oxoacyl-[acyl-carrier-protein] synthase 2</fullName>
        <ecNumber evidence="3 11">2.3.1.179</ecNumber>
    </recommendedName>
</protein>
<dbReference type="SMART" id="SM00825">
    <property type="entry name" value="PKS_KS"/>
    <property type="match status" value="1"/>
</dbReference>
<dbReference type="PROSITE" id="PS00606">
    <property type="entry name" value="KS3_1"/>
    <property type="match status" value="1"/>
</dbReference>
<feature type="domain" description="Ketosynthase family 3 (KS3)" evidence="14">
    <location>
        <begin position="3"/>
        <end position="414"/>
    </location>
</feature>
<accession>A0A4V3P4P8</accession>
<evidence type="ECO:0000259" key="14">
    <source>
        <dbReference type="PROSITE" id="PS52004"/>
    </source>
</evidence>
<dbReference type="CDD" id="cd00834">
    <property type="entry name" value="KAS_I_II"/>
    <property type="match status" value="1"/>
</dbReference>
<evidence type="ECO:0000256" key="4">
    <source>
        <dbReference type="ARBA" id="ARBA00014657"/>
    </source>
</evidence>
<dbReference type="RefSeq" id="WP_135877446.1">
    <property type="nucleotide sequence ID" value="NZ_SRSO01000015.1"/>
</dbReference>
<dbReference type="OrthoDB" id="9808669at2"/>
<keyword evidence="16" id="KW-1185">Reference proteome</keyword>
<dbReference type="Proteomes" id="UP000307602">
    <property type="component" value="Unassembled WGS sequence"/>
</dbReference>
<evidence type="ECO:0000256" key="9">
    <source>
        <dbReference type="ARBA" id="ARBA00023160"/>
    </source>
</evidence>
<evidence type="ECO:0000256" key="12">
    <source>
        <dbReference type="PIRSR" id="PIRSR000447-1"/>
    </source>
</evidence>
<comment type="function">
    <text evidence="11">Involved in the type II fatty acid elongation cycle. Catalyzes the elongation of a wide range of acyl-ACP by the addition of two carbons from malonyl-ACP to an acyl acceptor. Can efficiently catalyze the conversion of palmitoleoyl-ACP (cis-hexadec-9-enoyl-ACP) to cis-vaccenoyl-ACP (cis-octadec-11-enoyl-ACP), an essential step in the thermal regulation of fatty acid composition.</text>
</comment>
<keyword evidence="9 11" id="KW-0275">Fatty acid biosynthesis</keyword>
<dbReference type="GO" id="GO:0005829">
    <property type="term" value="C:cytosol"/>
    <property type="evidence" value="ECO:0007669"/>
    <property type="project" value="TreeGrafter"/>
</dbReference>
<dbReference type="NCBIfam" id="NF005589">
    <property type="entry name" value="PRK07314.1"/>
    <property type="match status" value="1"/>
</dbReference>
<comment type="catalytic activity">
    <reaction evidence="11">
        <text>a fatty acyl-[ACP] + malonyl-[ACP] + H(+) = a 3-oxoacyl-[ACP] + holo-[ACP] + CO2</text>
        <dbReference type="Rhea" id="RHEA:22836"/>
        <dbReference type="Rhea" id="RHEA-COMP:9623"/>
        <dbReference type="Rhea" id="RHEA-COMP:9685"/>
        <dbReference type="Rhea" id="RHEA-COMP:9916"/>
        <dbReference type="Rhea" id="RHEA-COMP:14125"/>
        <dbReference type="ChEBI" id="CHEBI:15378"/>
        <dbReference type="ChEBI" id="CHEBI:16526"/>
        <dbReference type="ChEBI" id="CHEBI:64479"/>
        <dbReference type="ChEBI" id="CHEBI:78449"/>
        <dbReference type="ChEBI" id="CHEBI:78776"/>
        <dbReference type="ChEBI" id="CHEBI:138651"/>
    </reaction>
</comment>
<dbReference type="SUPFAM" id="SSF53901">
    <property type="entry name" value="Thiolase-like"/>
    <property type="match status" value="2"/>
</dbReference>
<organism evidence="15 16">
    <name type="scientific">Flavivirga rizhaonensis</name>
    <dbReference type="NCBI Taxonomy" id="2559571"/>
    <lineage>
        <taxon>Bacteria</taxon>
        <taxon>Pseudomonadati</taxon>
        <taxon>Bacteroidota</taxon>
        <taxon>Flavobacteriia</taxon>
        <taxon>Flavobacteriales</taxon>
        <taxon>Flavobacteriaceae</taxon>
        <taxon>Flavivirga</taxon>
    </lineage>
</organism>
<feature type="active site" description="For beta-ketoacyl synthase activity" evidence="12">
    <location>
        <position position="165"/>
    </location>
</feature>
<evidence type="ECO:0000256" key="10">
    <source>
        <dbReference type="ARBA" id="ARBA00023315"/>
    </source>
</evidence>
<comment type="similarity">
    <text evidence="2 11 13">Belongs to the thiolase-like superfamily. Beta-ketoacyl-ACP synthases family.</text>
</comment>
<dbReference type="UniPathway" id="UPA00094"/>
<dbReference type="PIRSF" id="PIRSF000447">
    <property type="entry name" value="KAS_II"/>
    <property type="match status" value="1"/>
</dbReference>
<comment type="catalytic activity">
    <reaction evidence="11">
        <text>(9Z)-hexadecenoyl-[ACP] + malonyl-[ACP] + H(+) = 3-oxo-(11Z)-octadecenoyl-[ACP] + holo-[ACP] + CO2</text>
        <dbReference type="Rhea" id="RHEA:55040"/>
        <dbReference type="Rhea" id="RHEA-COMP:9623"/>
        <dbReference type="Rhea" id="RHEA-COMP:9685"/>
        <dbReference type="Rhea" id="RHEA-COMP:10800"/>
        <dbReference type="Rhea" id="RHEA-COMP:14074"/>
        <dbReference type="ChEBI" id="CHEBI:15378"/>
        <dbReference type="ChEBI" id="CHEBI:16526"/>
        <dbReference type="ChEBI" id="CHEBI:64479"/>
        <dbReference type="ChEBI" id="CHEBI:78449"/>
        <dbReference type="ChEBI" id="CHEBI:83989"/>
        <dbReference type="ChEBI" id="CHEBI:138538"/>
        <dbReference type="EC" id="2.3.1.179"/>
    </reaction>
</comment>
<evidence type="ECO:0000256" key="11">
    <source>
        <dbReference type="PIRNR" id="PIRNR000447"/>
    </source>
</evidence>
<dbReference type="PANTHER" id="PTHR11712">
    <property type="entry name" value="POLYKETIDE SYNTHASE-RELATED"/>
    <property type="match status" value="1"/>
</dbReference>
<dbReference type="Pfam" id="PF00109">
    <property type="entry name" value="ketoacyl-synt"/>
    <property type="match status" value="1"/>
</dbReference>
<evidence type="ECO:0000256" key="5">
    <source>
        <dbReference type="ARBA" id="ARBA00022516"/>
    </source>
</evidence>
<dbReference type="InterPro" id="IPR014031">
    <property type="entry name" value="Ketoacyl_synth_C"/>
</dbReference>
<evidence type="ECO:0000313" key="16">
    <source>
        <dbReference type="Proteomes" id="UP000307602"/>
    </source>
</evidence>
<dbReference type="InterPro" id="IPR016039">
    <property type="entry name" value="Thiolase-like"/>
</dbReference>
<sequence length="416" mass="44306">MEIKRVVVTGLGALTPIGNTKEEFWEGLISGKSGAAPITYYDTEKFKTKFACELKGFNATDFLDRKEARKMDKFAQYAMVASDEAIADAKLDLDEVNKLRVGVIWGAGIGGLETFQQEVLNFADGDGTPRFNPFFIPKMIADIAPANISIKHGFMGPNYTTVSACASSANAMFDALNSIRLGYCDVVVTGGSEAAVTIAGMGGFNAMHALSTRNESPETASRPFDGTRDGFVLGEGAGALVLEEYEHAKARGAKIYAEVAGGGLSSDAYHMTAPHPEGIGVIEVMKNCLENANLKPEDVDHINTHGTSTPLGDVAELKAISKVFGNHAKNININSTKSMTGHLLGAAGAIEAISVILAMENGIVPPTINHTTIDERIDPELNLTLNKAQKRDVKVAMSNTFGFGGHNACVVFKKID</sequence>
<comment type="caution">
    <text evidence="15">The sequence shown here is derived from an EMBL/GenBank/DDBJ whole genome shotgun (WGS) entry which is preliminary data.</text>
</comment>
<evidence type="ECO:0000256" key="8">
    <source>
        <dbReference type="ARBA" id="ARBA00023098"/>
    </source>
</evidence>
<dbReference type="InterPro" id="IPR014030">
    <property type="entry name" value="Ketoacyl_synth_N"/>
</dbReference>
<dbReference type="PANTHER" id="PTHR11712:SF336">
    <property type="entry name" value="3-OXOACYL-[ACYL-CARRIER-PROTEIN] SYNTHASE, MITOCHONDRIAL"/>
    <property type="match status" value="1"/>
</dbReference>
<name>A0A4V3P4P8_9FLAO</name>
<keyword evidence="5 11" id="KW-0444">Lipid biosynthesis</keyword>
<dbReference type="GO" id="GO:0006633">
    <property type="term" value="P:fatty acid biosynthetic process"/>
    <property type="evidence" value="ECO:0007669"/>
    <property type="project" value="UniProtKB-UniRule"/>
</dbReference>
<dbReference type="PROSITE" id="PS52004">
    <property type="entry name" value="KS3_2"/>
    <property type="match status" value="1"/>
</dbReference>
<dbReference type="Pfam" id="PF02801">
    <property type="entry name" value="Ketoacyl-synt_C"/>
    <property type="match status" value="1"/>
</dbReference>
<evidence type="ECO:0000256" key="13">
    <source>
        <dbReference type="RuleBase" id="RU003694"/>
    </source>
</evidence>
<keyword evidence="6 11" id="KW-0808">Transferase</keyword>
<evidence type="ECO:0000256" key="6">
    <source>
        <dbReference type="ARBA" id="ARBA00022679"/>
    </source>
</evidence>
<dbReference type="Gene3D" id="3.40.47.10">
    <property type="match status" value="1"/>
</dbReference>
<dbReference type="GO" id="GO:0004315">
    <property type="term" value="F:3-oxoacyl-[acyl-carrier-protein] synthase activity"/>
    <property type="evidence" value="ECO:0007669"/>
    <property type="project" value="UniProtKB-UniRule"/>
</dbReference>
<dbReference type="NCBIfam" id="TIGR03150">
    <property type="entry name" value="fabF"/>
    <property type="match status" value="1"/>
</dbReference>
<proteinExistence type="inferred from homology"/>